<evidence type="ECO:0000313" key="12">
    <source>
        <dbReference type="EMBL" id="ACV10004.1"/>
    </source>
</evidence>
<dbReference type="Pfam" id="PF00571">
    <property type="entry name" value="CBS"/>
    <property type="match status" value="1"/>
</dbReference>
<dbReference type="InterPro" id="IPR051676">
    <property type="entry name" value="UPF0053_domain"/>
</dbReference>
<evidence type="ECO:0000259" key="10">
    <source>
        <dbReference type="PROSITE" id="PS51371"/>
    </source>
</evidence>
<evidence type="ECO:0000256" key="4">
    <source>
        <dbReference type="ARBA" id="ARBA00022737"/>
    </source>
</evidence>
<dbReference type="PROSITE" id="PS51846">
    <property type="entry name" value="CNNM"/>
    <property type="match status" value="1"/>
</dbReference>
<gene>
    <name evidence="12" type="ordered locus">Jden_2370</name>
</gene>
<feature type="transmembrane region" description="Helical" evidence="9">
    <location>
        <begin position="135"/>
        <end position="157"/>
    </location>
</feature>
<dbReference type="OrthoDB" id="110231at2"/>
<dbReference type="KEGG" id="jde:Jden_2370"/>
<reference evidence="12 13" key="1">
    <citation type="journal article" date="2009" name="Stand. Genomic Sci.">
        <title>Complete genome sequence of Jonesia denitrificans type strain (Prevot 55134).</title>
        <authorList>
            <person name="Pukall R."/>
            <person name="Gehrich-Schroter G."/>
            <person name="Lapidus A."/>
            <person name="Nolan M."/>
            <person name="Glavina Del Rio T."/>
            <person name="Lucas S."/>
            <person name="Chen F."/>
            <person name="Tice H."/>
            <person name="Pitluck S."/>
            <person name="Cheng J.F."/>
            <person name="Copeland A."/>
            <person name="Saunders E."/>
            <person name="Brettin T."/>
            <person name="Detter J.C."/>
            <person name="Bruce D."/>
            <person name="Goodwin L."/>
            <person name="Pati A."/>
            <person name="Ivanova N."/>
            <person name="Mavromatis K."/>
            <person name="Ovchinnikova G."/>
            <person name="Chen A."/>
            <person name="Palaniappan K."/>
            <person name="Land M."/>
            <person name="Hauser L."/>
            <person name="Chang Y.J."/>
            <person name="Jeffries C.D."/>
            <person name="Chain P."/>
            <person name="Goker M."/>
            <person name="Bristow J."/>
            <person name="Eisen J.A."/>
            <person name="Markowitz V."/>
            <person name="Hugenholtz P."/>
            <person name="Kyrpides N.C."/>
            <person name="Klenk H.P."/>
            <person name="Han C."/>
        </authorList>
    </citation>
    <scope>NUCLEOTIDE SEQUENCE [LARGE SCALE GENOMIC DNA]</scope>
    <source>
        <strain evidence="13">ATCC 14870 / DSM 20603 / BCRC 15368 / CIP 55.134 / JCM 11481 / NBRC 15587 / NCTC 10816 / Prevot 55134</strain>
    </source>
</reference>
<feature type="domain" description="CNNM transmembrane" evidence="11">
    <location>
        <begin position="1"/>
        <end position="202"/>
    </location>
</feature>
<dbReference type="PROSITE" id="PS51371">
    <property type="entry name" value="CBS"/>
    <property type="match status" value="1"/>
</dbReference>
<dbReference type="STRING" id="471856.Jden_2370"/>
<sequence>MNAATGIALTIGLLLANAFFVGAEFALISARRSIIEPRAQQGGRAARMTLWGIEHVSLMMATAQLGITVCSLALGYVAEPAIAHLLEPPFHAAGVPDTFVHPIAFAIALSLVTYLHVVFGEMVPKNIALAGPERMAVVLGPVLVVLYKIFAPILTMFNGIGNGVLRLMKVQPKDEVTSVFTRDEVSGLVEESRDGGLITAEDEQLLLNALTFQSRSVENIVLPMPSLRCLPHGFTPEQAEHVALAGFSRFPVLGPHAEEGGHHRPVGYVHIKDFLVVPDDQRDVPVSSELIRAMPTVSSEDSLQKVLSTMQRAGAHLAVVDDAHAQLLGVVTLEDVLEELVGQIRDDSRGARAAR</sequence>
<evidence type="ECO:0000259" key="11">
    <source>
        <dbReference type="PROSITE" id="PS51846"/>
    </source>
</evidence>
<feature type="domain" description="CBS" evidence="10">
    <location>
        <begin position="290"/>
        <end position="348"/>
    </location>
</feature>
<keyword evidence="5 8" id="KW-1133">Transmembrane helix</keyword>
<dbReference type="SUPFAM" id="SSF54631">
    <property type="entry name" value="CBS-domain pair"/>
    <property type="match status" value="1"/>
</dbReference>
<keyword evidence="13" id="KW-1185">Reference proteome</keyword>
<dbReference type="CDD" id="cd04590">
    <property type="entry name" value="CBS_pair_CorC_HlyC_assoc"/>
    <property type="match status" value="1"/>
</dbReference>
<evidence type="ECO:0000256" key="1">
    <source>
        <dbReference type="ARBA" id="ARBA00004651"/>
    </source>
</evidence>
<dbReference type="AlphaFoldDB" id="C7R2L3"/>
<evidence type="ECO:0000313" key="13">
    <source>
        <dbReference type="Proteomes" id="UP000000628"/>
    </source>
</evidence>
<accession>C7R2L3</accession>
<keyword evidence="3 8" id="KW-0812">Transmembrane</keyword>
<keyword evidence="4" id="KW-0677">Repeat</keyword>
<organism evidence="12 13">
    <name type="scientific">Jonesia denitrificans (strain ATCC 14870 / DSM 20603 / BCRC 15368 / CIP 55.134 / JCM 11481 / NBRC 15587 / NCTC 10816 / Prevot 55134)</name>
    <name type="common">Listeria denitrificans</name>
    <dbReference type="NCBI Taxonomy" id="471856"/>
    <lineage>
        <taxon>Bacteria</taxon>
        <taxon>Bacillati</taxon>
        <taxon>Actinomycetota</taxon>
        <taxon>Actinomycetes</taxon>
        <taxon>Micrococcales</taxon>
        <taxon>Jonesiaceae</taxon>
        <taxon>Jonesia</taxon>
    </lineage>
</organism>
<evidence type="ECO:0000256" key="8">
    <source>
        <dbReference type="PROSITE-ProRule" id="PRU01193"/>
    </source>
</evidence>
<dbReference type="InterPro" id="IPR000644">
    <property type="entry name" value="CBS_dom"/>
</dbReference>
<evidence type="ECO:0000256" key="7">
    <source>
        <dbReference type="PROSITE-ProRule" id="PRU00703"/>
    </source>
</evidence>
<name>C7R2L3_JONDD</name>
<dbReference type="eggNOG" id="COG1253">
    <property type="taxonomic scope" value="Bacteria"/>
</dbReference>
<keyword evidence="2" id="KW-1003">Cell membrane</keyword>
<proteinExistence type="predicted"/>
<keyword evidence="7" id="KW-0129">CBS domain</keyword>
<dbReference type="GO" id="GO:0005886">
    <property type="term" value="C:plasma membrane"/>
    <property type="evidence" value="ECO:0007669"/>
    <property type="project" value="UniProtKB-SubCell"/>
</dbReference>
<comment type="subcellular location">
    <subcellularLocation>
        <location evidence="1">Cell membrane</location>
        <topology evidence="1">Multi-pass membrane protein</topology>
    </subcellularLocation>
</comment>
<feature type="transmembrane region" description="Helical" evidence="9">
    <location>
        <begin position="98"/>
        <end position="123"/>
    </location>
</feature>
<evidence type="ECO:0000256" key="3">
    <source>
        <dbReference type="ARBA" id="ARBA00022692"/>
    </source>
</evidence>
<evidence type="ECO:0008006" key="14">
    <source>
        <dbReference type="Google" id="ProtNLM"/>
    </source>
</evidence>
<dbReference type="InterPro" id="IPR002550">
    <property type="entry name" value="CNNM"/>
</dbReference>
<dbReference type="HOGENOM" id="CLU_015237_4_0_11"/>
<keyword evidence="6 8" id="KW-0472">Membrane</keyword>
<dbReference type="EMBL" id="CP001706">
    <property type="protein sequence ID" value="ACV10004.1"/>
    <property type="molecule type" value="Genomic_DNA"/>
</dbReference>
<evidence type="ECO:0000256" key="2">
    <source>
        <dbReference type="ARBA" id="ARBA00022475"/>
    </source>
</evidence>
<dbReference type="InterPro" id="IPR046342">
    <property type="entry name" value="CBS_dom_sf"/>
</dbReference>
<dbReference type="Pfam" id="PF01595">
    <property type="entry name" value="CNNM"/>
    <property type="match status" value="1"/>
</dbReference>
<dbReference type="Gene3D" id="3.10.580.10">
    <property type="entry name" value="CBS-domain"/>
    <property type="match status" value="1"/>
</dbReference>
<dbReference type="PANTHER" id="PTHR43099:SF4">
    <property type="entry name" value="INTEGRAL MEMBRANE PROTEIN"/>
    <property type="match status" value="1"/>
</dbReference>
<evidence type="ECO:0000256" key="9">
    <source>
        <dbReference type="SAM" id="Phobius"/>
    </source>
</evidence>
<dbReference type="PANTHER" id="PTHR43099">
    <property type="entry name" value="UPF0053 PROTEIN YRKA"/>
    <property type="match status" value="1"/>
</dbReference>
<dbReference type="InterPro" id="IPR044751">
    <property type="entry name" value="Ion_transp-like_CBS"/>
</dbReference>
<dbReference type="RefSeq" id="WP_015772615.1">
    <property type="nucleotide sequence ID" value="NC_013174.1"/>
</dbReference>
<evidence type="ECO:0000256" key="6">
    <source>
        <dbReference type="ARBA" id="ARBA00023136"/>
    </source>
</evidence>
<feature type="transmembrane region" description="Helical" evidence="9">
    <location>
        <begin position="56"/>
        <end position="78"/>
    </location>
</feature>
<protein>
    <recommendedName>
        <fullName evidence="14">CBS domain containing protein</fullName>
    </recommendedName>
</protein>
<dbReference type="Proteomes" id="UP000000628">
    <property type="component" value="Chromosome"/>
</dbReference>
<feature type="transmembrane region" description="Helical" evidence="9">
    <location>
        <begin position="6"/>
        <end position="28"/>
    </location>
</feature>
<evidence type="ECO:0000256" key="5">
    <source>
        <dbReference type="ARBA" id="ARBA00022989"/>
    </source>
</evidence>